<dbReference type="Pfam" id="PF07568">
    <property type="entry name" value="HisKA_2"/>
    <property type="match status" value="1"/>
</dbReference>
<dbReference type="OrthoDB" id="9767435at2"/>
<evidence type="ECO:0000256" key="5">
    <source>
        <dbReference type="ARBA" id="ARBA00022741"/>
    </source>
</evidence>
<evidence type="ECO:0000256" key="6">
    <source>
        <dbReference type="ARBA" id="ARBA00022777"/>
    </source>
</evidence>
<dbReference type="RefSeq" id="WP_106136968.1">
    <property type="nucleotide sequence ID" value="NZ_PVTE01000004.1"/>
</dbReference>
<dbReference type="InterPro" id="IPR003594">
    <property type="entry name" value="HATPase_dom"/>
</dbReference>
<feature type="repeat" description="TPR" evidence="8">
    <location>
        <begin position="80"/>
        <end position="113"/>
    </location>
</feature>
<keyword evidence="6 12" id="KW-0418">Kinase</keyword>
<dbReference type="SUPFAM" id="SSF48452">
    <property type="entry name" value="TPR-like"/>
    <property type="match status" value="2"/>
</dbReference>
<dbReference type="GO" id="GO:0005524">
    <property type="term" value="F:ATP binding"/>
    <property type="evidence" value="ECO:0007669"/>
    <property type="project" value="UniProtKB-KW"/>
</dbReference>
<dbReference type="SUPFAM" id="SSF55874">
    <property type="entry name" value="ATPase domain of HSP90 chaperone/DNA topoisomerase II/histidine kinase"/>
    <property type="match status" value="1"/>
</dbReference>
<dbReference type="AlphaFoldDB" id="A0A2T0TBS4"/>
<dbReference type="InterPro" id="IPR011495">
    <property type="entry name" value="Sig_transdc_His_kin_sub2_dim/P"/>
</dbReference>
<dbReference type="GO" id="GO:0004673">
    <property type="term" value="F:protein histidine kinase activity"/>
    <property type="evidence" value="ECO:0007669"/>
    <property type="project" value="UniProtKB-EC"/>
</dbReference>
<organism evidence="12 13">
    <name type="scientific">Spirosoma oryzae</name>
    <dbReference type="NCBI Taxonomy" id="1469603"/>
    <lineage>
        <taxon>Bacteria</taxon>
        <taxon>Pseudomonadati</taxon>
        <taxon>Bacteroidota</taxon>
        <taxon>Cytophagia</taxon>
        <taxon>Cytophagales</taxon>
        <taxon>Cytophagaceae</taxon>
        <taxon>Spirosoma</taxon>
    </lineage>
</organism>
<keyword evidence="9" id="KW-0472">Membrane</keyword>
<dbReference type="PANTHER" id="PTHR41523:SF8">
    <property type="entry name" value="ETHYLENE RESPONSE SENSOR PROTEIN"/>
    <property type="match status" value="1"/>
</dbReference>
<evidence type="ECO:0000256" key="9">
    <source>
        <dbReference type="SAM" id="Phobius"/>
    </source>
</evidence>
<accession>A0A2T0TBS4</accession>
<dbReference type="PROSITE" id="PS50109">
    <property type="entry name" value="HIS_KIN"/>
    <property type="match status" value="1"/>
</dbReference>
<evidence type="ECO:0000313" key="12">
    <source>
        <dbReference type="EMBL" id="PRY43113.1"/>
    </source>
</evidence>
<dbReference type="InterPro" id="IPR019734">
    <property type="entry name" value="TPR_rpt"/>
</dbReference>
<dbReference type="EC" id="2.7.13.3" evidence="2"/>
<comment type="catalytic activity">
    <reaction evidence="1">
        <text>ATP + protein L-histidine = ADP + protein N-phospho-L-histidine.</text>
        <dbReference type="EC" id="2.7.13.3"/>
    </reaction>
</comment>
<keyword evidence="9" id="KW-1133">Transmembrane helix</keyword>
<evidence type="ECO:0000256" key="2">
    <source>
        <dbReference type="ARBA" id="ARBA00012438"/>
    </source>
</evidence>
<reference evidence="12 13" key="1">
    <citation type="submission" date="2018-03" db="EMBL/GenBank/DDBJ databases">
        <title>Genomic Encyclopedia of Archaeal and Bacterial Type Strains, Phase II (KMG-II): from individual species to whole genera.</title>
        <authorList>
            <person name="Goeker M."/>
        </authorList>
    </citation>
    <scope>NUCLEOTIDE SEQUENCE [LARGE SCALE GENOMIC DNA]</scope>
    <source>
        <strain evidence="12 13">DSM 28354</strain>
    </source>
</reference>
<evidence type="ECO:0000256" key="7">
    <source>
        <dbReference type="ARBA" id="ARBA00022840"/>
    </source>
</evidence>
<evidence type="ECO:0000313" key="13">
    <source>
        <dbReference type="Proteomes" id="UP000238375"/>
    </source>
</evidence>
<dbReference type="Gene3D" id="1.25.40.10">
    <property type="entry name" value="Tetratricopeptide repeat domain"/>
    <property type="match status" value="1"/>
</dbReference>
<keyword evidence="8" id="KW-0802">TPR repeat</keyword>
<comment type="caution">
    <text evidence="12">The sequence shown here is derived from an EMBL/GenBank/DDBJ whole genome shotgun (WGS) entry which is preliminary data.</text>
</comment>
<evidence type="ECO:0000256" key="1">
    <source>
        <dbReference type="ARBA" id="ARBA00000085"/>
    </source>
</evidence>
<dbReference type="Gene3D" id="3.30.565.10">
    <property type="entry name" value="Histidine kinase-like ATPase, C-terminal domain"/>
    <property type="match status" value="1"/>
</dbReference>
<keyword evidence="3" id="KW-0597">Phosphoprotein</keyword>
<dbReference type="Gene3D" id="3.30.450.20">
    <property type="entry name" value="PAS domain"/>
    <property type="match status" value="1"/>
</dbReference>
<dbReference type="InterPro" id="IPR011990">
    <property type="entry name" value="TPR-like_helical_dom_sf"/>
</dbReference>
<dbReference type="PANTHER" id="PTHR41523">
    <property type="entry name" value="TWO-COMPONENT SYSTEM SENSOR PROTEIN"/>
    <property type="match status" value="1"/>
</dbReference>
<dbReference type="Proteomes" id="UP000238375">
    <property type="component" value="Unassembled WGS sequence"/>
</dbReference>
<gene>
    <name evidence="12" type="ORF">CLV58_104244</name>
</gene>
<dbReference type="Pfam" id="PF02518">
    <property type="entry name" value="HATPase_c"/>
    <property type="match status" value="1"/>
</dbReference>
<dbReference type="SMART" id="SM00028">
    <property type="entry name" value="TPR"/>
    <property type="match status" value="3"/>
</dbReference>
<keyword evidence="9" id="KW-0812">Transmembrane</keyword>
<evidence type="ECO:0000256" key="8">
    <source>
        <dbReference type="PROSITE-ProRule" id="PRU00339"/>
    </source>
</evidence>
<dbReference type="InterPro" id="IPR036890">
    <property type="entry name" value="HATPase_C_sf"/>
</dbReference>
<feature type="domain" description="Histidine kinase" evidence="11">
    <location>
        <begin position="411"/>
        <end position="611"/>
    </location>
</feature>
<evidence type="ECO:0000256" key="4">
    <source>
        <dbReference type="ARBA" id="ARBA00022679"/>
    </source>
</evidence>
<keyword evidence="13" id="KW-1185">Reference proteome</keyword>
<feature type="chain" id="PRO_5015690615" description="histidine kinase" evidence="10">
    <location>
        <begin position="22"/>
        <end position="623"/>
    </location>
</feature>
<feature type="transmembrane region" description="Helical" evidence="9">
    <location>
        <begin position="353"/>
        <end position="371"/>
    </location>
</feature>
<evidence type="ECO:0000256" key="10">
    <source>
        <dbReference type="SAM" id="SignalP"/>
    </source>
</evidence>
<proteinExistence type="predicted"/>
<feature type="signal peptide" evidence="10">
    <location>
        <begin position="1"/>
        <end position="21"/>
    </location>
</feature>
<evidence type="ECO:0000259" key="11">
    <source>
        <dbReference type="PROSITE" id="PS50109"/>
    </source>
</evidence>
<keyword evidence="4" id="KW-0808">Transferase</keyword>
<keyword evidence="5" id="KW-0547">Nucleotide-binding</keyword>
<keyword evidence="10" id="KW-0732">Signal</keyword>
<sequence length="623" mass="70621">MKGIRLLVALLLVAQASLLRAQSARVVLDSIRARPDTVQIKTCRRFADRFVDQGQFDTADSVMQRALELATQNGKPGVLGKVYRSLGYVAKQREEYARALTYFQRAITLQRRANNHEEISALLVMIGHIYERIGDEVNRGKYYQAGLAEARRYRLVEAEADALSNLANFNDNPAHRAESLAYSAKALQLYKQINDDWGYHVLLLNRAITQKNAGQLNESERAYRECLRWADKVNEPAIKDHVYINLPNTLLLLNRLAEAKRYAKLGLERAPHSSEPINIHKEAYDVLTRIAEKEGDYRQALAYHRQYALFRDSVQTAEKSKQLIDAETRYQTAQKQARISQLATDNERQKHQLWALVGGTALLLLLVGILYGQYRIIRKTNAQLADTNRVVSENNAQISKQADQLKTLMQELHHRVKNNLSIISSLLRLQSSRLQDKGAAQAVLDGQLRVEAMALIHHRLYQGTDVSRLNMQDYIGELAHELMRAYDFTPDAVDLERNVMPLQLDVDVAIPVGLILNELLTNAFKYAYHSVERPYLLINFGTVNDGADTEGQLALRLIVQDNGPGIDTQLWGRGNSFGHRLIVSLSRQLGGTISVDSQRGTRFELFIPASEIWNRYNTKLTAL</sequence>
<name>A0A2T0TBS4_9BACT</name>
<dbReference type="PROSITE" id="PS50005">
    <property type="entry name" value="TPR"/>
    <property type="match status" value="1"/>
</dbReference>
<dbReference type="SMART" id="SM00387">
    <property type="entry name" value="HATPase_c"/>
    <property type="match status" value="1"/>
</dbReference>
<protein>
    <recommendedName>
        <fullName evidence="2">histidine kinase</fullName>
        <ecNumber evidence="2">2.7.13.3</ecNumber>
    </recommendedName>
</protein>
<keyword evidence="7" id="KW-0067">ATP-binding</keyword>
<dbReference type="InterPro" id="IPR005467">
    <property type="entry name" value="His_kinase_dom"/>
</dbReference>
<evidence type="ECO:0000256" key="3">
    <source>
        <dbReference type="ARBA" id="ARBA00022553"/>
    </source>
</evidence>
<dbReference type="EMBL" id="PVTE01000004">
    <property type="protein sequence ID" value="PRY43113.1"/>
    <property type="molecule type" value="Genomic_DNA"/>
</dbReference>